<feature type="compositionally biased region" description="Low complexity" evidence="1">
    <location>
        <begin position="60"/>
        <end position="69"/>
    </location>
</feature>
<feature type="compositionally biased region" description="Low complexity" evidence="1">
    <location>
        <begin position="192"/>
        <end position="208"/>
    </location>
</feature>
<proteinExistence type="predicted"/>
<reference evidence="2 3" key="1">
    <citation type="journal article" date="2019" name="New Phytol.">
        <title>Comparative genomics reveals unique wood-decay strategies and fruiting body development in the Schizophyllaceae.</title>
        <authorList>
            <person name="Almasi E."/>
            <person name="Sahu N."/>
            <person name="Krizsan K."/>
            <person name="Balint B."/>
            <person name="Kovacs G.M."/>
            <person name="Kiss B."/>
            <person name="Cseklye J."/>
            <person name="Drula E."/>
            <person name="Henrissat B."/>
            <person name="Nagy I."/>
            <person name="Chovatia M."/>
            <person name="Adam C."/>
            <person name="LaButti K."/>
            <person name="Lipzen A."/>
            <person name="Riley R."/>
            <person name="Grigoriev I.V."/>
            <person name="Nagy L.G."/>
        </authorList>
    </citation>
    <scope>NUCLEOTIDE SEQUENCE [LARGE SCALE GENOMIC DNA]</scope>
    <source>
        <strain evidence="2 3">NL-1724</strain>
    </source>
</reference>
<dbReference type="Proteomes" id="UP000320762">
    <property type="component" value="Unassembled WGS sequence"/>
</dbReference>
<sequence>MNARQPQQPPRNDIVVQPAAAQQISLSPFPTVTMQKPSGPALPFSLSAVIPIVPATAIQPSTSTAGASPSPSPERGQREPAQSSQGVTQVTPTQRPAQQQPQQTKVADQSIGAASTSTKQPSFSLFPILPPPQASRSSLPFSLSASTSAPSAVNPPPIPAAAPSPPHQQQLLQQQQHEQTLRQQVLLRKAQQQQQQRQQQQQQQQSLLAPMSAHSGVPHAPPGPSASLIHLPPLHTLATSNVQRQQGAWPCTGTSRIEPATLQVPQHAAQAAFSGQTMNNGPMYTTPLSIHTSSPFLNTSSLMQSTAQPFHSPPRNPAAFIRDPSPPLPPGPMDLDVSFNTMFGIQPPVNTTPTTDVDMDDGTSLAAQAPPVQPWQHAVQPVPQFQLAPVSQPFWSSAAPSQQPSATTMAQQPVAPFSREVTMAEPVAPGPQSSTQIGAATAASFTIKSTKPKPNTQKPTSSVPQASQPSASKGGASSTSNIPSTPRVGNKSTNVGMQKTTSSTQAARPSPTPSTPRPKTEPPMSPVLAPTKVAPAAPHILPFTQRLGIQRRDLRTGAVLEDACAQQSTVAESAPALRTEYKGTPLNARGAALLACIDAQTPKSKKLAPPPGRPLHPPQARKTESRAEPESSGSYEDMARKMCKAANQSTVQESVVSSTSSSLTANLEGAVLRSQASSTSTTCNDRTTATEENPATSTGRIISSNNRVASAPAPATSLTDFYDVDLSRLVTPGETAFSLPLINAVPSTPSNCGSSGSDSPSPVTPDENLNELRTDLVFFTNEHSSAEVDAAYALMLCAHLDGDFTAPAPSKDDVGGNPMNHM</sequence>
<feature type="region of interest" description="Disordered" evidence="1">
    <location>
        <begin position="749"/>
        <end position="768"/>
    </location>
</feature>
<feature type="compositionally biased region" description="Pro residues" evidence="1">
    <location>
        <begin position="153"/>
        <end position="166"/>
    </location>
</feature>
<feature type="region of interest" description="Disordered" evidence="1">
    <location>
        <begin position="192"/>
        <end position="230"/>
    </location>
</feature>
<evidence type="ECO:0000256" key="1">
    <source>
        <dbReference type="SAM" id="MobiDB-lite"/>
    </source>
</evidence>
<evidence type="ECO:0000313" key="2">
    <source>
        <dbReference type="EMBL" id="TRM61834.1"/>
    </source>
</evidence>
<feature type="compositionally biased region" description="Low complexity" evidence="1">
    <location>
        <begin position="87"/>
        <end position="106"/>
    </location>
</feature>
<feature type="compositionally biased region" description="Polar residues" evidence="1">
    <location>
        <begin position="447"/>
        <end position="460"/>
    </location>
</feature>
<feature type="compositionally biased region" description="Low complexity" evidence="1">
    <location>
        <begin position="749"/>
        <end position="766"/>
    </location>
</feature>
<feature type="compositionally biased region" description="Pro residues" evidence="1">
    <location>
        <begin position="608"/>
        <end position="617"/>
    </location>
</feature>
<feature type="compositionally biased region" description="Polar residues" evidence="1">
    <location>
        <begin position="490"/>
        <end position="499"/>
    </location>
</feature>
<feature type="compositionally biased region" description="Low complexity" evidence="1">
    <location>
        <begin position="500"/>
        <end position="509"/>
    </location>
</feature>
<gene>
    <name evidence="2" type="ORF">BD626DRAFT_73393</name>
</gene>
<accession>A0A550CAN7</accession>
<dbReference type="AlphaFoldDB" id="A0A550CAN7"/>
<name>A0A550CAN7_9AGAR</name>
<feature type="compositionally biased region" description="Low complexity" evidence="1">
    <location>
        <begin position="167"/>
        <end position="180"/>
    </location>
</feature>
<evidence type="ECO:0000313" key="3">
    <source>
        <dbReference type="Proteomes" id="UP000320762"/>
    </source>
</evidence>
<organism evidence="2 3">
    <name type="scientific">Schizophyllum amplum</name>
    <dbReference type="NCBI Taxonomy" id="97359"/>
    <lineage>
        <taxon>Eukaryota</taxon>
        <taxon>Fungi</taxon>
        <taxon>Dikarya</taxon>
        <taxon>Basidiomycota</taxon>
        <taxon>Agaricomycotina</taxon>
        <taxon>Agaricomycetes</taxon>
        <taxon>Agaricomycetidae</taxon>
        <taxon>Agaricales</taxon>
        <taxon>Schizophyllaceae</taxon>
        <taxon>Schizophyllum</taxon>
    </lineage>
</organism>
<feature type="region of interest" description="Disordered" evidence="1">
    <location>
        <begin position="56"/>
        <end position="180"/>
    </location>
</feature>
<feature type="compositionally biased region" description="Polar residues" evidence="1">
    <location>
        <begin position="674"/>
        <end position="699"/>
    </location>
</feature>
<keyword evidence="3" id="KW-1185">Reference proteome</keyword>
<protein>
    <submittedName>
        <fullName evidence="2">Uncharacterized protein</fullName>
    </submittedName>
</protein>
<feature type="compositionally biased region" description="Low complexity" evidence="1">
    <location>
        <begin position="461"/>
        <end position="472"/>
    </location>
</feature>
<feature type="compositionally biased region" description="Low complexity" evidence="1">
    <location>
        <begin position="134"/>
        <end position="152"/>
    </location>
</feature>
<feature type="compositionally biased region" description="Polar residues" evidence="1">
    <location>
        <begin position="475"/>
        <end position="484"/>
    </location>
</feature>
<comment type="caution">
    <text evidence="2">The sequence shown here is derived from an EMBL/GenBank/DDBJ whole genome shotgun (WGS) entry which is preliminary data.</text>
</comment>
<feature type="region of interest" description="Disordered" evidence="1">
    <location>
        <begin position="447"/>
        <end position="529"/>
    </location>
</feature>
<dbReference type="EMBL" id="VDMD01000015">
    <property type="protein sequence ID" value="TRM61834.1"/>
    <property type="molecule type" value="Genomic_DNA"/>
</dbReference>
<feature type="compositionally biased region" description="Pro residues" evidence="1">
    <location>
        <begin position="510"/>
        <end position="525"/>
    </location>
</feature>
<feature type="region of interest" description="Disordered" evidence="1">
    <location>
        <begin position="672"/>
        <end position="699"/>
    </location>
</feature>
<feature type="region of interest" description="Disordered" evidence="1">
    <location>
        <begin position="602"/>
        <end position="635"/>
    </location>
</feature>